<reference evidence="3 4" key="1">
    <citation type="submission" date="2019-01" db="EMBL/GenBank/DDBJ databases">
        <title>Genome Assembly of Collichthys lucidus.</title>
        <authorList>
            <person name="Cai M."/>
            <person name="Xiao S."/>
        </authorList>
    </citation>
    <scope>NUCLEOTIDE SEQUENCE [LARGE SCALE GENOMIC DNA]</scope>
    <source>
        <strain evidence="3">JT15FE1705JMU</strain>
        <tissue evidence="3">Muscle</tissue>
    </source>
</reference>
<evidence type="ECO:0000313" key="4">
    <source>
        <dbReference type="Proteomes" id="UP000298787"/>
    </source>
</evidence>
<keyword evidence="4" id="KW-1185">Reference proteome</keyword>
<feature type="chain" id="PRO_5020725708" description="Ig-like domain-containing protein" evidence="1">
    <location>
        <begin position="34"/>
        <end position="328"/>
    </location>
</feature>
<dbReference type="STRING" id="240159.A0A4U5VRR0"/>
<organism evidence="3 4">
    <name type="scientific">Collichthys lucidus</name>
    <name type="common">Big head croaker</name>
    <name type="synonym">Sciaena lucida</name>
    <dbReference type="NCBI Taxonomy" id="240159"/>
    <lineage>
        <taxon>Eukaryota</taxon>
        <taxon>Metazoa</taxon>
        <taxon>Chordata</taxon>
        <taxon>Craniata</taxon>
        <taxon>Vertebrata</taxon>
        <taxon>Euteleostomi</taxon>
        <taxon>Actinopterygii</taxon>
        <taxon>Neopterygii</taxon>
        <taxon>Teleostei</taxon>
        <taxon>Neoteleostei</taxon>
        <taxon>Acanthomorphata</taxon>
        <taxon>Eupercaria</taxon>
        <taxon>Sciaenidae</taxon>
        <taxon>Collichthys</taxon>
    </lineage>
</organism>
<sequence length="328" mass="35190">MDDTYISKQNGGHSNRSRLLLLLLLTGLQPVLSSDGETPELDDDDNVGEQKINCTIIGPDYVTVGVPSSIGCDSNCPECTYSMSLDGQTAQGQANVLAFTVNSWVEALTVACTATDDQTQQTATTTKKIQVLAGPANVSVTGPNLMNPTVSHTYSCHANCRPSCTYAWRIDKGPWISGHGNVISITPREMDDSKVLICKATNSVSGLFAATTRDIAVASGPSELHIKGPDVIEIAEKYIFTCSAKCQPSCRYVSSVDSQTVRGNVIEITVDHPLKSVTLKCEAQNTASRKMATTLKTVQIADHNLSTRPQVTSAVLLLTFIIFTPFTL</sequence>
<dbReference type="EMBL" id="CM014099">
    <property type="protein sequence ID" value="TKS91139.1"/>
    <property type="molecule type" value="Genomic_DNA"/>
</dbReference>
<evidence type="ECO:0000256" key="1">
    <source>
        <dbReference type="SAM" id="SignalP"/>
    </source>
</evidence>
<dbReference type="SUPFAM" id="SSF48726">
    <property type="entry name" value="Immunoglobulin"/>
    <property type="match status" value="1"/>
</dbReference>
<accession>A0A4U5VRR0</accession>
<dbReference type="InterPro" id="IPR036179">
    <property type="entry name" value="Ig-like_dom_sf"/>
</dbReference>
<dbReference type="Proteomes" id="UP000298787">
    <property type="component" value="Chromosome 22"/>
</dbReference>
<protein>
    <recommendedName>
        <fullName evidence="2">Ig-like domain-containing protein</fullName>
    </recommendedName>
</protein>
<gene>
    <name evidence="3" type="ORF">D9C73_025273</name>
</gene>
<name>A0A4U5VRR0_COLLU</name>
<feature type="signal peptide" evidence="1">
    <location>
        <begin position="1"/>
        <end position="33"/>
    </location>
</feature>
<dbReference type="AlphaFoldDB" id="A0A4U5VRR0"/>
<dbReference type="InterPro" id="IPR007110">
    <property type="entry name" value="Ig-like_dom"/>
</dbReference>
<evidence type="ECO:0000259" key="2">
    <source>
        <dbReference type="PROSITE" id="PS50835"/>
    </source>
</evidence>
<dbReference type="PROSITE" id="PS50835">
    <property type="entry name" value="IG_LIKE"/>
    <property type="match status" value="1"/>
</dbReference>
<keyword evidence="1" id="KW-0732">Signal</keyword>
<proteinExistence type="predicted"/>
<feature type="domain" description="Ig-like" evidence="2">
    <location>
        <begin position="135"/>
        <end position="216"/>
    </location>
</feature>
<evidence type="ECO:0000313" key="3">
    <source>
        <dbReference type="EMBL" id="TKS91139.1"/>
    </source>
</evidence>